<proteinExistence type="predicted"/>
<accession>A0A0G0BA72</accession>
<organism evidence="3 4">
    <name type="scientific">candidate division WS6 bacterium GW2011_GWE1_34_7</name>
    <dbReference type="NCBI Taxonomy" id="1619093"/>
    <lineage>
        <taxon>Bacteria</taxon>
        <taxon>Candidatus Dojkabacteria</taxon>
    </lineage>
</organism>
<feature type="chain" id="PRO_5002531327" evidence="2">
    <location>
        <begin position="21"/>
        <end position="386"/>
    </location>
</feature>
<keyword evidence="1" id="KW-0812">Transmembrane</keyword>
<comment type="caution">
    <text evidence="3">The sequence shown here is derived from an EMBL/GenBank/DDBJ whole genome shotgun (WGS) entry which is preliminary data.</text>
</comment>
<dbReference type="Proteomes" id="UP000033866">
    <property type="component" value="Unassembled WGS sequence"/>
</dbReference>
<protein>
    <submittedName>
        <fullName evidence="3">Uncharacterized protein</fullName>
    </submittedName>
</protein>
<name>A0A0G0BA72_9BACT</name>
<feature type="signal peptide" evidence="2">
    <location>
        <begin position="1"/>
        <end position="20"/>
    </location>
</feature>
<keyword evidence="2" id="KW-0732">Signal</keyword>
<dbReference type="EMBL" id="LBPV01000002">
    <property type="protein sequence ID" value="KKP66234.1"/>
    <property type="molecule type" value="Genomic_DNA"/>
</dbReference>
<evidence type="ECO:0000256" key="1">
    <source>
        <dbReference type="SAM" id="Phobius"/>
    </source>
</evidence>
<evidence type="ECO:0000313" key="4">
    <source>
        <dbReference type="Proteomes" id="UP000033866"/>
    </source>
</evidence>
<sequence>MIKFFLTFSFFLLCINPVLADSFFSNDGDITYNRYYDTLGYGIGELLESKVCPNCVEYDISKVYGTNSGEIVGNTSIYDVTDEDWKYGLVRLRNIHDRVSLPPYSAVDFIYWSDNRAGDNVNISSLKVLLSRENPVNGDLRNILYVEGEYESTPIKYIIYKYPRNGITKTYPGLGAIGNSEGILKGMILDRIYVKPGIQFVKWEAEENEDLVMLRIFVKNISNFVLKNILFNHGEYSLKKDFEPGEEYMYEYILKGEDINSLGYANIYDPNQVTQCVVLGEHMESNYVGESVIVAGVREYNGQYISYTGSRIKPYLESFCITRIPYTLYSEEIKLEEEGITEEVVEEENFGEVLGIKKLPQTGINLSSFLVVFPLLWYYLLRRLRK</sequence>
<keyword evidence="1" id="KW-1133">Transmembrane helix</keyword>
<reference evidence="3 4" key="1">
    <citation type="journal article" date="2015" name="Nature">
        <title>rRNA introns, odd ribosomes, and small enigmatic genomes across a large radiation of phyla.</title>
        <authorList>
            <person name="Brown C.T."/>
            <person name="Hug L.A."/>
            <person name="Thomas B.C."/>
            <person name="Sharon I."/>
            <person name="Castelle C.J."/>
            <person name="Singh A."/>
            <person name="Wilkins M.J."/>
            <person name="Williams K.H."/>
            <person name="Banfield J.F."/>
        </authorList>
    </citation>
    <scope>NUCLEOTIDE SEQUENCE [LARGE SCALE GENOMIC DNA]</scope>
</reference>
<gene>
    <name evidence="3" type="ORF">UR61_C0002G0016</name>
</gene>
<evidence type="ECO:0000256" key="2">
    <source>
        <dbReference type="SAM" id="SignalP"/>
    </source>
</evidence>
<evidence type="ECO:0000313" key="3">
    <source>
        <dbReference type="EMBL" id="KKP66234.1"/>
    </source>
</evidence>
<keyword evidence="1" id="KW-0472">Membrane</keyword>
<feature type="transmembrane region" description="Helical" evidence="1">
    <location>
        <begin position="363"/>
        <end position="381"/>
    </location>
</feature>
<dbReference type="AlphaFoldDB" id="A0A0G0BA72"/>